<reference evidence="1 2" key="1">
    <citation type="submission" date="2018-07" db="EMBL/GenBank/DDBJ databases">
        <title>Thalassococcus profundi sp. nov., a marine bacterium isolated from deep seawater of Okinawa Trough.</title>
        <authorList>
            <person name="Yu M."/>
        </authorList>
    </citation>
    <scope>NUCLEOTIDE SEQUENCE [LARGE SCALE GENOMIC DNA]</scope>
    <source>
        <strain evidence="1 2">WRAS1</strain>
    </source>
</reference>
<proteinExistence type="predicted"/>
<organism evidence="1 2">
    <name type="scientific">Thalassococcus profundi</name>
    <dbReference type="NCBI Taxonomy" id="2282382"/>
    <lineage>
        <taxon>Bacteria</taxon>
        <taxon>Pseudomonadati</taxon>
        <taxon>Pseudomonadota</taxon>
        <taxon>Alphaproteobacteria</taxon>
        <taxon>Rhodobacterales</taxon>
        <taxon>Roseobacteraceae</taxon>
        <taxon>Thalassococcus</taxon>
    </lineage>
</organism>
<dbReference type="AlphaFoldDB" id="A0A369TVG0"/>
<dbReference type="EMBL" id="QPMK01000001">
    <property type="protein sequence ID" value="RDD68157.1"/>
    <property type="molecule type" value="Genomic_DNA"/>
</dbReference>
<dbReference type="Proteomes" id="UP000253977">
    <property type="component" value="Unassembled WGS sequence"/>
</dbReference>
<keyword evidence="2" id="KW-1185">Reference proteome</keyword>
<dbReference type="RefSeq" id="WP_114509136.1">
    <property type="nucleotide sequence ID" value="NZ_QPMK01000001.1"/>
</dbReference>
<comment type="caution">
    <text evidence="1">The sequence shown here is derived from an EMBL/GenBank/DDBJ whole genome shotgun (WGS) entry which is preliminary data.</text>
</comment>
<protein>
    <submittedName>
        <fullName evidence="1">Uncharacterized protein</fullName>
    </submittedName>
</protein>
<evidence type="ECO:0000313" key="1">
    <source>
        <dbReference type="EMBL" id="RDD68157.1"/>
    </source>
</evidence>
<gene>
    <name evidence="1" type="ORF">DU478_01425</name>
</gene>
<evidence type="ECO:0000313" key="2">
    <source>
        <dbReference type="Proteomes" id="UP000253977"/>
    </source>
</evidence>
<accession>A0A369TVG0</accession>
<name>A0A369TVG0_9RHOB</name>
<sequence>MTAFSLTQRLFAPAPRTKKAERTIPARPTPGPVFIGDCSTAADHTTLLCALWRRWDDQPPED</sequence>